<protein>
    <submittedName>
        <fullName evidence="3">Inactive heme oxygenase 2, chloroplastic</fullName>
    </submittedName>
</protein>
<dbReference type="PANTHER" id="PTHR35703:SF1">
    <property type="entry name" value="INACTIVE HEME OXYGENASE 2, CHLOROPLASTIC-RELATED"/>
    <property type="match status" value="1"/>
</dbReference>
<feature type="compositionally biased region" description="Acidic residues" evidence="2">
    <location>
        <begin position="19"/>
        <end position="28"/>
    </location>
</feature>
<proteinExistence type="inferred from homology"/>
<reference evidence="3 4" key="1">
    <citation type="journal article" date="2021" name="Hortic Res">
        <title>The domestication of Cucurbita argyrosperma as revealed by the genome of its wild relative.</title>
        <authorList>
            <person name="Barrera-Redondo J."/>
            <person name="Sanchez-de la Vega G."/>
            <person name="Aguirre-Liguori J.A."/>
            <person name="Castellanos-Morales G."/>
            <person name="Gutierrez-Guerrero Y.T."/>
            <person name="Aguirre-Dugua X."/>
            <person name="Aguirre-Planter E."/>
            <person name="Tenaillon M.I."/>
            <person name="Lira-Saade R."/>
            <person name="Eguiarte L.E."/>
        </authorList>
    </citation>
    <scope>NUCLEOTIDE SEQUENCE [LARGE SCALE GENOMIC DNA]</scope>
    <source>
        <strain evidence="3">JBR-2021</strain>
    </source>
</reference>
<dbReference type="InterPro" id="IPR002051">
    <property type="entry name" value="Haem_Oase"/>
</dbReference>
<dbReference type="GO" id="GO:0010024">
    <property type="term" value="P:phytochromobilin biosynthetic process"/>
    <property type="evidence" value="ECO:0007669"/>
    <property type="project" value="TreeGrafter"/>
</dbReference>
<evidence type="ECO:0000256" key="1">
    <source>
        <dbReference type="ARBA" id="ARBA00006134"/>
    </source>
</evidence>
<evidence type="ECO:0000313" key="3">
    <source>
        <dbReference type="EMBL" id="KAG6608490.1"/>
    </source>
</evidence>
<dbReference type="GO" id="GO:0004392">
    <property type="term" value="F:heme oxygenase (decyclizing) activity"/>
    <property type="evidence" value="ECO:0007669"/>
    <property type="project" value="InterPro"/>
</dbReference>
<sequence>MRLRNVNGEKLSGDTGDSSSEDGVEEKDDGNLVLSDDDYDESGDGIETWQPSLKRCLKYLADSKFIFSTVEKIIDEPKQRCLLLVLDSYFRKSGLEHSEYLAKDLKWFSEQGIVIPEPSSPGVPYAEYLEELAERSALLLLFHYYNIYFSHIAGGNRGRRRTAESAREKLNMLGELCGC</sequence>
<gene>
    <name evidence="3" type="primary">HO2</name>
    <name evidence="3" type="ORF">SDJN03_01832</name>
</gene>
<dbReference type="AlphaFoldDB" id="A0AAV6PB94"/>
<dbReference type="GO" id="GO:0006788">
    <property type="term" value="P:heme oxidation"/>
    <property type="evidence" value="ECO:0007669"/>
    <property type="project" value="InterPro"/>
</dbReference>
<accession>A0AAV6PB94</accession>
<keyword evidence="4" id="KW-1185">Reference proteome</keyword>
<dbReference type="EMBL" id="JAGKQH010000001">
    <property type="protein sequence ID" value="KAG6608490.1"/>
    <property type="molecule type" value="Genomic_DNA"/>
</dbReference>
<dbReference type="PANTHER" id="PTHR35703">
    <property type="entry name" value="HEME OXYGENASE 1, CHLOROPLASTIC-RELATED"/>
    <property type="match status" value="1"/>
</dbReference>
<evidence type="ECO:0000313" key="4">
    <source>
        <dbReference type="Proteomes" id="UP000685013"/>
    </source>
</evidence>
<dbReference type="CDD" id="cd19165">
    <property type="entry name" value="HemeO"/>
    <property type="match status" value="1"/>
</dbReference>
<feature type="region of interest" description="Disordered" evidence="2">
    <location>
        <begin position="1"/>
        <end position="39"/>
    </location>
</feature>
<organism evidence="3 4">
    <name type="scientific">Cucurbita argyrosperma subsp. sororia</name>
    <dbReference type="NCBI Taxonomy" id="37648"/>
    <lineage>
        <taxon>Eukaryota</taxon>
        <taxon>Viridiplantae</taxon>
        <taxon>Streptophyta</taxon>
        <taxon>Embryophyta</taxon>
        <taxon>Tracheophyta</taxon>
        <taxon>Spermatophyta</taxon>
        <taxon>Magnoliopsida</taxon>
        <taxon>eudicotyledons</taxon>
        <taxon>Gunneridae</taxon>
        <taxon>Pentapetalae</taxon>
        <taxon>rosids</taxon>
        <taxon>fabids</taxon>
        <taxon>Cucurbitales</taxon>
        <taxon>Cucurbitaceae</taxon>
        <taxon>Cucurbiteae</taxon>
        <taxon>Cucurbita</taxon>
    </lineage>
</organism>
<feature type="non-terminal residue" evidence="3">
    <location>
        <position position="1"/>
    </location>
</feature>
<dbReference type="InterPro" id="IPR016951">
    <property type="entry name" value="Haem_Oase_decyc_pln"/>
</dbReference>
<comment type="similarity">
    <text evidence="1">Belongs to the heme oxygenase family.</text>
</comment>
<dbReference type="Proteomes" id="UP000685013">
    <property type="component" value="Chromosome 1"/>
</dbReference>
<name>A0AAV6PB94_9ROSI</name>
<comment type="caution">
    <text evidence="3">The sequence shown here is derived from an EMBL/GenBank/DDBJ whole genome shotgun (WGS) entry which is preliminary data.</text>
</comment>
<evidence type="ECO:0000256" key="2">
    <source>
        <dbReference type="SAM" id="MobiDB-lite"/>
    </source>
</evidence>